<accession>A0A1F6VKC8</accession>
<feature type="transmembrane region" description="Helical" evidence="2">
    <location>
        <begin position="142"/>
        <end position="160"/>
    </location>
</feature>
<feature type="transmembrane region" description="Helical" evidence="2">
    <location>
        <begin position="68"/>
        <end position="89"/>
    </location>
</feature>
<dbReference type="SUPFAM" id="SSF48317">
    <property type="entry name" value="Acid phosphatase/Vanadium-dependent haloperoxidase"/>
    <property type="match status" value="1"/>
</dbReference>
<feature type="domain" description="Phosphatidic acid phosphatase type 2/haloperoxidase" evidence="3">
    <location>
        <begin position="73"/>
        <end position="181"/>
    </location>
</feature>
<dbReference type="SMART" id="SM00014">
    <property type="entry name" value="acidPPc"/>
    <property type="match status" value="1"/>
</dbReference>
<feature type="transmembrane region" description="Helical" evidence="2">
    <location>
        <begin position="166"/>
        <end position="184"/>
    </location>
</feature>
<evidence type="ECO:0000313" key="5">
    <source>
        <dbReference type="Proteomes" id="UP000178059"/>
    </source>
</evidence>
<keyword evidence="2" id="KW-0472">Membrane</keyword>
<comment type="caution">
    <text evidence="4">The sequence shown here is derived from an EMBL/GenBank/DDBJ whole genome shotgun (WGS) entry which is preliminary data.</text>
</comment>
<proteinExistence type="predicted"/>
<evidence type="ECO:0000313" key="4">
    <source>
        <dbReference type="EMBL" id="OGI70072.1"/>
    </source>
</evidence>
<dbReference type="CDD" id="cd01610">
    <property type="entry name" value="PAP2_like"/>
    <property type="match status" value="1"/>
</dbReference>
<evidence type="ECO:0000256" key="2">
    <source>
        <dbReference type="SAM" id="Phobius"/>
    </source>
</evidence>
<gene>
    <name evidence="4" type="ORF">A2824_03830</name>
</gene>
<dbReference type="AlphaFoldDB" id="A0A1F6VKC8"/>
<keyword evidence="2" id="KW-0812">Transmembrane</keyword>
<dbReference type="EMBL" id="MFTT01000013">
    <property type="protein sequence ID" value="OGI70072.1"/>
    <property type="molecule type" value="Genomic_DNA"/>
</dbReference>
<dbReference type="InterPro" id="IPR036938">
    <property type="entry name" value="PAP2/HPO_sf"/>
</dbReference>
<feature type="transmembrane region" description="Helical" evidence="2">
    <location>
        <begin position="117"/>
        <end position="135"/>
    </location>
</feature>
<keyword evidence="2" id="KW-1133">Transmembrane helix</keyword>
<organism evidence="4 5">
    <name type="scientific">Candidatus Nomurabacteria bacterium RIFCSPHIGHO2_01_FULL_42_16</name>
    <dbReference type="NCBI Taxonomy" id="1801743"/>
    <lineage>
        <taxon>Bacteria</taxon>
        <taxon>Candidatus Nomuraibacteriota</taxon>
    </lineage>
</organism>
<name>A0A1F6VKC8_9BACT</name>
<feature type="region of interest" description="Disordered" evidence="1">
    <location>
        <begin position="213"/>
        <end position="233"/>
    </location>
</feature>
<protein>
    <recommendedName>
        <fullName evidence="3">Phosphatidic acid phosphatase type 2/haloperoxidase domain-containing protein</fullName>
    </recommendedName>
</protein>
<evidence type="ECO:0000259" key="3">
    <source>
        <dbReference type="SMART" id="SM00014"/>
    </source>
</evidence>
<evidence type="ECO:0000256" key="1">
    <source>
        <dbReference type="SAM" id="MobiDB-lite"/>
    </source>
</evidence>
<reference evidence="4 5" key="1">
    <citation type="journal article" date="2016" name="Nat. Commun.">
        <title>Thousands of microbial genomes shed light on interconnected biogeochemical processes in an aquifer system.</title>
        <authorList>
            <person name="Anantharaman K."/>
            <person name="Brown C.T."/>
            <person name="Hug L.A."/>
            <person name="Sharon I."/>
            <person name="Castelle C.J."/>
            <person name="Probst A.J."/>
            <person name="Thomas B.C."/>
            <person name="Singh A."/>
            <person name="Wilkins M.J."/>
            <person name="Karaoz U."/>
            <person name="Brodie E.L."/>
            <person name="Williams K.H."/>
            <person name="Hubbard S.S."/>
            <person name="Banfield J.F."/>
        </authorList>
    </citation>
    <scope>NUCLEOTIDE SEQUENCE [LARGE SCALE GENOMIC DNA]</scope>
</reference>
<feature type="transmembrane region" description="Helical" evidence="2">
    <location>
        <begin position="27"/>
        <end position="48"/>
    </location>
</feature>
<sequence>MEMIPWNIEIFQFLNNLIFFDPWFDNLVTFFAASLGQILIIFAVFFVLFHKYWHEEENLSKKEIIKIWIKESFVFLASAAAAWLITFFIKDALHIQRPFLALADANLLFEHGGGEDSFPSGHATFFAALSMAIFFYHRRVGWIYFLCTFLISLSRVIAGLHFPLDILAGWVIGIASAILFRVIVYRKPVLSGENSFFGVSRRLTSREAALRQQAETATPKKEFSPDSYDIESQ</sequence>
<dbReference type="Pfam" id="PF01569">
    <property type="entry name" value="PAP2"/>
    <property type="match status" value="1"/>
</dbReference>
<dbReference type="GO" id="GO:0042392">
    <property type="term" value="F:sphingosine-1-phosphate phosphatase activity"/>
    <property type="evidence" value="ECO:0007669"/>
    <property type="project" value="TreeGrafter"/>
</dbReference>
<dbReference type="PANTHER" id="PTHR14969">
    <property type="entry name" value="SPHINGOSINE-1-PHOSPHATE PHOSPHOHYDROLASE"/>
    <property type="match status" value="1"/>
</dbReference>
<dbReference type="InterPro" id="IPR000326">
    <property type="entry name" value="PAP2/HPO"/>
</dbReference>
<dbReference type="Gene3D" id="1.20.144.10">
    <property type="entry name" value="Phosphatidic acid phosphatase type 2/haloperoxidase"/>
    <property type="match status" value="1"/>
</dbReference>
<dbReference type="PANTHER" id="PTHR14969:SF13">
    <property type="entry name" value="AT30094P"/>
    <property type="match status" value="1"/>
</dbReference>
<dbReference type="Proteomes" id="UP000178059">
    <property type="component" value="Unassembled WGS sequence"/>
</dbReference>
<dbReference type="STRING" id="1801743.A2824_03830"/>